<dbReference type="PANTHER" id="PTHR47447:SF17">
    <property type="entry name" value="OS12G0638900 PROTEIN"/>
    <property type="match status" value="1"/>
</dbReference>
<organism evidence="2 3">
    <name type="scientific">Symbiodinium microadriaticum</name>
    <name type="common">Dinoflagellate</name>
    <name type="synonym">Zooxanthella microadriatica</name>
    <dbReference type="NCBI Taxonomy" id="2951"/>
    <lineage>
        <taxon>Eukaryota</taxon>
        <taxon>Sar</taxon>
        <taxon>Alveolata</taxon>
        <taxon>Dinophyceae</taxon>
        <taxon>Suessiales</taxon>
        <taxon>Symbiodiniaceae</taxon>
        <taxon>Symbiodinium</taxon>
    </lineage>
</organism>
<gene>
    <name evidence="2" type="ORF">AK812_SmicGene23930</name>
</gene>
<dbReference type="InterPro" id="IPR011990">
    <property type="entry name" value="TPR-like_helical_dom_sf"/>
</dbReference>
<protein>
    <submittedName>
        <fullName evidence="2">Pentatricopeptide repeat-containing protein, chloroplastic</fullName>
    </submittedName>
</protein>
<keyword evidence="1" id="KW-0677">Repeat</keyword>
<reference evidence="2 3" key="1">
    <citation type="submission" date="2016-02" db="EMBL/GenBank/DDBJ databases">
        <title>Genome analysis of coral dinoflagellate symbionts highlights evolutionary adaptations to a symbiotic lifestyle.</title>
        <authorList>
            <person name="Aranda M."/>
            <person name="Li Y."/>
            <person name="Liew Y.J."/>
            <person name="Baumgarten S."/>
            <person name="Simakov O."/>
            <person name="Wilson M."/>
            <person name="Piel J."/>
            <person name="Ashoor H."/>
            <person name="Bougouffa S."/>
            <person name="Bajic V.B."/>
            <person name="Ryu T."/>
            <person name="Ravasi T."/>
            <person name="Bayer T."/>
            <person name="Micklem G."/>
            <person name="Kim H."/>
            <person name="Bhak J."/>
            <person name="Lajeunesse T.C."/>
            <person name="Voolstra C.R."/>
        </authorList>
    </citation>
    <scope>NUCLEOTIDE SEQUENCE [LARGE SCALE GENOMIC DNA]</scope>
    <source>
        <strain evidence="2 3">CCMP2467</strain>
    </source>
</reference>
<sequence>MLLSPVQSFVGGYGFEVSVVLEVLPDTVRFNATAAACAQAAAVRSPPDVLSFGGALKVLYNSTISACEKGAQWPFALQLLVDMPMVTATPNQVSCSTGITACAGDWQGAHRLFCQFATSEPPNAVVLGASIGACQQAGAWPSALLLLLSSAAEGLRPNEVAINSAISVCEEAGHWRSGLHLLMDMPSSTPQVETRAVEESFSVPVLSGRAHLGAQKRAVAADSVSFSAALSACERASCWEMGLALLSQLEEARLTADSFTCAAALSACEKGSQWQRSRQSPRASLAPLIPPTSEKAAQWPMALQILHDMSAMRQLADQVTFNAAMSACQQGGWRVTLQLLSVDIRFLDFLYHECGWRLTSTFNFLVDLAATTACLTPQDMRAKEVGSEVSLVMASGSWILNGTVPLLDLLIIGRNGAPASN</sequence>
<proteinExistence type="predicted"/>
<accession>A0A1Q9DG71</accession>
<dbReference type="AlphaFoldDB" id="A0A1Q9DG71"/>
<dbReference type="PANTHER" id="PTHR47447">
    <property type="entry name" value="OS03G0856100 PROTEIN"/>
    <property type="match status" value="1"/>
</dbReference>
<dbReference type="OrthoDB" id="10577315at2759"/>
<dbReference type="Gene3D" id="1.25.40.10">
    <property type="entry name" value="Tetratricopeptide repeat domain"/>
    <property type="match status" value="2"/>
</dbReference>
<keyword evidence="3" id="KW-1185">Reference proteome</keyword>
<evidence type="ECO:0000313" key="3">
    <source>
        <dbReference type="Proteomes" id="UP000186817"/>
    </source>
</evidence>
<dbReference type="EMBL" id="LSRX01000557">
    <property type="protein sequence ID" value="OLP94090.1"/>
    <property type="molecule type" value="Genomic_DNA"/>
</dbReference>
<comment type="caution">
    <text evidence="2">The sequence shown here is derived from an EMBL/GenBank/DDBJ whole genome shotgun (WGS) entry which is preliminary data.</text>
</comment>
<evidence type="ECO:0000313" key="2">
    <source>
        <dbReference type="EMBL" id="OLP94090.1"/>
    </source>
</evidence>
<dbReference type="OMA" id="HNEFTHA"/>
<dbReference type="Proteomes" id="UP000186817">
    <property type="component" value="Unassembled WGS sequence"/>
</dbReference>
<evidence type="ECO:0000256" key="1">
    <source>
        <dbReference type="ARBA" id="ARBA00022737"/>
    </source>
</evidence>
<name>A0A1Q9DG71_SYMMI</name>